<gene>
    <name evidence="2" type="ORF">FLX08_37325</name>
</gene>
<feature type="transmembrane region" description="Helical" evidence="1">
    <location>
        <begin position="139"/>
        <end position="161"/>
    </location>
</feature>
<evidence type="ECO:0000313" key="2">
    <source>
        <dbReference type="EMBL" id="TQS11249.1"/>
    </source>
</evidence>
<organism evidence="2 3">
    <name type="scientific">Microbispora hainanensis</name>
    <dbReference type="NCBI Taxonomy" id="568844"/>
    <lineage>
        <taxon>Bacteria</taxon>
        <taxon>Bacillati</taxon>
        <taxon>Actinomycetota</taxon>
        <taxon>Actinomycetes</taxon>
        <taxon>Streptosporangiales</taxon>
        <taxon>Streptosporangiaceae</taxon>
        <taxon>Microbispora</taxon>
    </lineage>
</organism>
<proteinExistence type="predicted"/>
<feature type="transmembrane region" description="Helical" evidence="1">
    <location>
        <begin position="173"/>
        <end position="192"/>
    </location>
</feature>
<keyword evidence="1" id="KW-0472">Membrane</keyword>
<evidence type="ECO:0000313" key="3">
    <source>
        <dbReference type="Proteomes" id="UP000316541"/>
    </source>
</evidence>
<keyword evidence="1" id="KW-1133">Transmembrane helix</keyword>
<evidence type="ECO:0000256" key="1">
    <source>
        <dbReference type="SAM" id="Phobius"/>
    </source>
</evidence>
<keyword evidence="1" id="KW-0812">Transmembrane</keyword>
<dbReference type="EMBL" id="VIRM01000077">
    <property type="protein sequence ID" value="TQS11249.1"/>
    <property type="molecule type" value="Genomic_DNA"/>
</dbReference>
<comment type="caution">
    <text evidence="2">The sequence shown here is derived from an EMBL/GenBank/DDBJ whole genome shotgun (WGS) entry which is preliminary data.</text>
</comment>
<dbReference type="AlphaFoldDB" id="A0A544Y3A8"/>
<dbReference type="Proteomes" id="UP000316541">
    <property type="component" value="Unassembled WGS sequence"/>
</dbReference>
<sequence>MIRIVPSVNHNLHVTQADGYDRLPTLPAGYGDAEAAWIADPTHPPASSGVDLDAEPDVPVIATPAWYDAAWAQLATLLVLFGAFLAYPLSRRRGRQGLPVARWLAGLGPLTLAGTLVYLLFLLITAAKVPGPVLWGRPAAWLVLQLLTIATVGTTGTLGWVLWRRRDLPRTRFAVLLAGGVLFVPWAVHWGLLG</sequence>
<feature type="transmembrane region" description="Helical" evidence="1">
    <location>
        <begin position="101"/>
        <end position="127"/>
    </location>
</feature>
<feature type="transmembrane region" description="Helical" evidence="1">
    <location>
        <begin position="70"/>
        <end position="89"/>
    </location>
</feature>
<accession>A0A544Y3A8</accession>
<protein>
    <submittedName>
        <fullName evidence="2">Uncharacterized protein</fullName>
    </submittedName>
</protein>
<reference evidence="2 3" key="1">
    <citation type="submission" date="2019-07" db="EMBL/GenBank/DDBJ databases">
        <title>Microbispora hainanensis DSM 45428.</title>
        <authorList>
            <person name="Thawai C."/>
        </authorList>
    </citation>
    <scope>NUCLEOTIDE SEQUENCE [LARGE SCALE GENOMIC DNA]</scope>
    <source>
        <strain evidence="2 3">DSM 45428</strain>
    </source>
</reference>
<name>A0A544Y3A8_9ACTN</name>